<dbReference type="Pfam" id="PF13508">
    <property type="entry name" value="Acetyltransf_7"/>
    <property type="match status" value="1"/>
</dbReference>
<dbReference type="AlphaFoldDB" id="A0A644ZLI1"/>
<dbReference type="GO" id="GO:0016747">
    <property type="term" value="F:acyltransferase activity, transferring groups other than amino-acyl groups"/>
    <property type="evidence" value="ECO:0007669"/>
    <property type="project" value="InterPro"/>
</dbReference>
<dbReference type="PROSITE" id="PS51186">
    <property type="entry name" value="GNAT"/>
    <property type="match status" value="1"/>
</dbReference>
<dbReference type="CDD" id="cd04301">
    <property type="entry name" value="NAT_SF"/>
    <property type="match status" value="1"/>
</dbReference>
<comment type="caution">
    <text evidence="2">The sequence shown here is derived from an EMBL/GenBank/DDBJ whole genome shotgun (WGS) entry which is preliminary data.</text>
</comment>
<reference evidence="2" key="1">
    <citation type="submission" date="2019-08" db="EMBL/GenBank/DDBJ databases">
        <authorList>
            <person name="Kucharzyk K."/>
            <person name="Murdoch R.W."/>
            <person name="Higgins S."/>
            <person name="Loffler F."/>
        </authorList>
    </citation>
    <scope>NUCLEOTIDE SEQUENCE</scope>
</reference>
<proteinExistence type="predicted"/>
<organism evidence="2">
    <name type="scientific">bioreactor metagenome</name>
    <dbReference type="NCBI Taxonomy" id="1076179"/>
    <lineage>
        <taxon>unclassified sequences</taxon>
        <taxon>metagenomes</taxon>
        <taxon>ecological metagenomes</taxon>
    </lineage>
</organism>
<accession>A0A644ZLI1</accession>
<sequence length="152" mass="17939">MIRAVENEEEKKRISREVLFDLPEWFGIPESTEEYIRESAHMPFWVSLNGEETEGFIALKETSPFAAELYVMAVKKGLHRRGVGKALFSAFYQYAKEYGYEFLQVKTVDEGLYDEYDQTRFFYESLGFRNLEVFPTLWDKWNPCLVMVMAVK</sequence>
<evidence type="ECO:0000259" key="1">
    <source>
        <dbReference type="PROSITE" id="PS51186"/>
    </source>
</evidence>
<protein>
    <recommendedName>
        <fullName evidence="1">N-acetyltransferase domain-containing protein</fullName>
    </recommendedName>
</protein>
<dbReference type="InterPro" id="IPR000182">
    <property type="entry name" value="GNAT_dom"/>
</dbReference>
<dbReference type="InterPro" id="IPR016181">
    <property type="entry name" value="Acyl_CoA_acyltransferase"/>
</dbReference>
<dbReference type="EMBL" id="VSSQ01009107">
    <property type="protein sequence ID" value="MPM40731.1"/>
    <property type="molecule type" value="Genomic_DNA"/>
</dbReference>
<feature type="domain" description="N-acetyltransferase" evidence="1">
    <location>
        <begin position="1"/>
        <end position="152"/>
    </location>
</feature>
<dbReference type="Gene3D" id="3.40.630.30">
    <property type="match status" value="1"/>
</dbReference>
<gene>
    <name evidence="2" type="ORF">SDC9_87379</name>
</gene>
<evidence type="ECO:0000313" key="2">
    <source>
        <dbReference type="EMBL" id="MPM40731.1"/>
    </source>
</evidence>
<name>A0A644ZLI1_9ZZZZ</name>
<dbReference type="SUPFAM" id="SSF55729">
    <property type="entry name" value="Acyl-CoA N-acyltransferases (Nat)"/>
    <property type="match status" value="1"/>
</dbReference>